<name>A0A8H7NZJ3_9APHY</name>
<evidence type="ECO:0000313" key="4">
    <source>
        <dbReference type="Proteomes" id="UP000639403"/>
    </source>
</evidence>
<feature type="domain" description="Cyanovirin-N" evidence="2">
    <location>
        <begin position="25"/>
        <end position="116"/>
    </location>
</feature>
<protein>
    <recommendedName>
        <fullName evidence="2">Cyanovirin-N domain-containing protein</fullName>
    </recommendedName>
</protein>
<dbReference type="InterPro" id="IPR036673">
    <property type="entry name" value="Cyanovirin-N_sf"/>
</dbReference>
<gene>
    <name evidence="3" type="ORF">IEO21_06801</name>
</gene>
<feature type="chain" id="PRO_5034679259" description="Cyanovirin-N domain-containing protein" evidence="1">
    <location>
        <begin position="24"/>
        <end position="137"/>
    </location>
</feature>
<accession>A0A8H7NZJ3</accession>
<comment type="caution">
    <text evidence="3">The sequence shown here is derived from an EMBL/GenBank/DDBJ whole genome shotgun (WGS) entry which is preliminary data.</text>
</comment>
<reference evidence="3" key="1">
    <citation type="submission" date="2020-11" db="EMBL/GenBank/DDBJ databases">
        <authorList>
            <person name="Koelle M."/>
            <person name="Horta M.A.C."/>
            <person name="Nowrousian M."/>
            <person name="Ohm R.A."/>
            <person name="Benz P."/>
            <person name="Pilgard A."/>
        </authorList>
    </citation>
    <scope>NUCLEOTIDE SEQUENCE</scope>
    <source>
        <strain evidence="3">FPRL280</strain>
    </source>
</reference>
<organism evidence="3 4">
    <name type="scientific">Rhodonia placenta</name>
    <dbReference type="NCBI Taxonomy" id="104341"/>
    <lineage>
        <taxon>Eukaryota</taxon>
        <taxon>Fungi</taxon>
        <taxon>Dikarya</taxon>
        <taxon>Basidiomycota</taxon>
        <taxon>Agaricomycotina</taxon>
        <taxon>Agaricomycetes</taxon>
        <taxon>Polyporales</taxon>
        <taxon>Adustoporiaceae</taxon>
        <taxon>Rhodonia</taxon>
    </lineage>
</organism>
<sequence length="137" mass="14471">MSAILQSIVLTVAVLLWLQVVSADYTASCQQESLDGYYLVATCSMINKTQQQTAISLDNCIANYGGNLACAADGDFSGSCDVSSCILFQEGEYMQCSCGNGLGNQTSSVVNLGQQILASCPSAVSLICLLIRILHLQ</sequence>
<dbReference type="AlphaFoldDB" id="A0A8H7NZJ3"/>
<evidence type="ECO:0000256" key="1">
    <source>
        <dbReference type="SAM" id="SignalP"/>
    </source>
</evidence>
<evidence type="ECO:0000313" key="3">
    <source>
        <dbReference type="EMBL" id="KAF9810750.1"/>
    </source>
</evidence>
<dbReference type="EMBL" id="JADOXO010000166">
    <property type="protein sequence ID" value="KAF9810750.1"/>
    <property type="molecule type" value="Genomic_DNA"/>
</dbReference>
<feature type="signal peptide" evidence="1">
    <location>
        <begin position="1"/>
        <end position="23"/>
    </location>
</feature>
<dbReference type="Pfam" id="PF08881">
    <property type="entry name" value="CVNH"/>
    <property type="match status" value="1"/>
</dbReference>
<dbReference type="Proteomes" id="UP000639403">
    <property type="component" value="Unassembled WGS sequence"/>
</dbReference>
<proteinExistence type="predicted"/>
<dbReference type="SUPFAM" id="SSF51322">
    <property type="entry name" value="Cyanovirin-N"/>
    <property type="match status" value="1"/>
</dbReference>
<evidence type="ECO:0000259" key="2">
    <source>
        <dbReference type="Pfam" id="PF08881"/>
    </source>
</evidence>
<keyword evidence="1" id="KW-0732">Signal</keyword>
<dbReference type="InterPro" id="IPR011058">
    <property type="entry name" value="Cyanovirin-N"/>
</dbReference>
<reference evidence="3" key="2">
    <citation type="journal article" name="Front. Microbiol.">
        <title>Degradative Capacity of Two Strains of Rhodonia placenta: From Phenotype to Genotype.</title>
        <authorList>
            <person name="Kolle M."/>
            <person name="Horta M.A.C."/>
            <person name="Nowrousian M."/>
            <person name="Ohm R.A."/>
            <person name="Benz J.P."/>
            <person name="Pilgard A."/>
        </authorList>
    </citation>
    <scope>NUCLEOTIDE SEQUENCE</scope>
    <source>
        <strain evidence="3">FPRL280</strain>
    </source>
</reference>
<dbReference type="Gene3D" id="2.30.60.10">
    <property type="entry name" value="Cyanovirin-N"/>
    <property type="match status" value="1"/>
</dbReference>